<evidence type="ECO:0000313" key="1">
    <source>
        <dbReference type="Proteomes" id="UP000322000"/>
    </source>
</evidence>
<dbReference type="PANTHER" id="PTHR35263:SF1">
    <property type="entry name" value="TESTIS-EXPRESSED PROTEIN 49"/>
    <property type="match status" value="1"/>
</dbReference>
<dbReference type="InterPro" id="IPR038775">
    <property type="entry name" value="SPMIP11"/>
</dbReference>
<proteinExistence type="predicted"/>
<sequence>MEFFGITMYGPQNYIKDMMREEYKEPMCKEDVKPLMEKVAAYSTLPKEMKRPDVDVIRLIDVYIGRVNGFAYGSMQRNIRMKRKGVIKPVYPCETYRIPPTTYMEIGWWQHDPELLKATWYHTHPRYPQPASPNTLVLDKVRKNNKFATLF</sequence>
<accession>A0A7E5VDR2</accession>
<dbReference type="OrthoDB" id="7085216at2759"/>
<dbReference type="PANTHER" id="PTHR35263">
    <property type="entry name" value="TESTIS-EXPRESSED PROTEIN 49"/>
    <property type="match status" value="1"/>
</dbReference>
<name>A0A7E5VDR2_TRINI</name>
<dbReference type="AlphaFoldDB" id="A0A7E5VDR2"/>
<organism evidence="1 2">
    <name type="scientific">Trichoplusia ni</name>
    <name type="common">Cabbage looper</name>
    <dbReference type="NCBI Taxonomy" id="7111"/>
    <lineage>
        <taxon>Eukaryota</taxon>
        <taxon>Metazoa</taxon>
        <taxon>Ecdysozoa</taxon>
        <taxon>Arthropoda</taxon>
        <taxon>Hexapoda</taxon>
        <taxon>Insecta</taxon>
        <taxon>Pterygota</taxon>
        <taxon>Neoptera</taxon>
        <taxon>Endopterygota</taxon>
        <taxon>Lepidoptera</taxon>
        <taxon>Glossata</taxon>
        <taxon>Ditrysia</taxon>
        <taxon>Noctuoidea</taxon>
        <taxon>Noctuidae</taxon>
        <taxon>Plusiinae</taxon>
        <taxon>Trichoplusia</taxon>
    </lineage>
</organism>
<dbReference type="GeneID" id="113492910"/>
<dbReference type="Proteomes" id="UP000322000">
    <property type="component" value="Chromosome 4"/>
</dbReference>
<keyword evidence="1" id="KW-1185">Reference proteome</keyword>
<dbReference type="RefSeq" id="XP_026726438.1">
    <property type="nucleotide sequence ID" value="XM_026870637.1"/>
</dbReference>
<protein>
    <submittedName>
        <fullName evidence="2">Uncharacterized protein LOC113492910</fullName>
    </submittedName>
</protein>
<dbReference type="KEGG" id="tnl:113492910"/>
<reference evidence="2" key="1">
    <citation type="submission" date="2025-08" db="UniProtKB">
        <authorList>
            <consortium name="RefSeq"/>
        </authorList>
    </citation>
    <scope>IDENTIFICATION</scope>
</reference>
<evidence type="ECO:0000313" key="2">
    <source>
        <dbReference type="RefSeq" id="XP_026726438.1"/>
    </source>
</evidence>
<dbReference type="InParanoid" id="A0A7E5VDR2"/>
<dbReference type="Pfam" id="PF22593">
    <property type="entry name" value="SPMIP11"/>
    <property type="match status" value="1"/>
</dbReference>
<gene>
    <name evidence="2" type="primary">LOC113492910</name>
</gene>